<feature type="transmembrane region" description="Helical" evidence="6">
    <location>
        <begin position="286"/>
        <end position="304"/>
    </location>
</feature>
<evidence type="ECO:0000256" key="4">
    <source>
        <dbReference type="ARBA" id="ARBA00022989"/>
    </source>
</evidence>
<sequence length="323" mass="34676">MNRIASIALLLLFAAFLFAPYLVNPGLVFIAGFAMIEIVFALSWNLLFSYAGLVSFGHAAFFGIGAYVAAATLRYGYDIHFILVLLICAVLGAVGAFLVALIVLRRASGIQFSVLTLALSQLVVVLIGYSDYFGHDEGISAIPRPVMNFGLFTVDLNRPLANYYFVLFVCLVAVGLMWLLVKGHLGRAMQAVRIDSERAEFIGIDAWRIRVFAFTISGAFAAVAGALLAPWGQIVTPEYVNWLHSAQPIFATLLGGAGFFWGPVVGIVGLSALNYFTRTFTGLSEVLVGASLIAVVLVAPQGILGTLRQLAKRRKGPVKGGHA</sequence>
<dbReference type="PANTHER" id="PTHR30482">
    <property type="entry name" value="HIGH-AFFINITY BRANCHED-CHAIN AMINO ACID TRANSPORT SYSTEM PERMEASE"/>
    <property type="match status" value="1"/>
</dbReference>
<dbReference type="RefSeq" id="WP_224315223.1">
    <property type="nucleotide sequence ID" value="NZ_JAIRBM010000018.1"/>
</dbReference>
<feature type="transmembrane region" description="Helical" evidence="6">
    <location>
        <begin position="211"/>
        <end position="229"/>
    </location>
</feature>
<accession>A0ABS7VTG9</accession>
<keyword evidence="3 6" id="KW-0812">Transmembrane</keyword>
<name>A0ABS7VTG9_9HYPH</name>
<evidence type="ECO:0000256" key="2">
    <source>
        <dbReference type="ARBA" id="ARBA00022475"/>
    </source>
</evidence>
<evidence type="ECO:0000256" key="3">
    <source>
        <dbReference type="ARBA" id="ARBA00022692"/>
    </source>
</evidence>
<keyword evidence="5 6" id="KW-0472">Membrane</keyword>
<keyword evidence="8" id="KW-1185">Reference proteome</keyword>
<feature type="transmembrane region" description="Helical" evidence="6">
    <location>
        <begin position="54"/>
        <end position="73"/>
    </location>
</feature>
<feature type="transmembrane region" description="Helical" evidence="6">
    <location>
        <begin position="249"/>
        <end position="274"/>
    </location>
</feature>
<evidence type="ECO:0000256" key="1">
    <source>
        <dbReference type="ARBA" id="ARBA00004651"/>
    </source>
</evidence>
<evidence type="ECO:0000313" key="7">
    <source>
        <dbReference type="EMBL" id="MBZ6078474.1"/>
    </source>
</evidence>
<keyword evidence="4 6" id="KW-1133">Transmembrane helix</keyword>
<feature type="transmembrane region" description="Helical" evidence="6">
    <location>
        <begin position="161"/>
        <end position="181"/>
    </location>
</feature>
<feature type="transmembrane region" description="Helical" evidence="6">
    <location>
        <begin position="79"/>
        <end position="103"/>
    </location>
</feature>
<evidence type="ECO:0000256" key="5">
    <source>
        <dbReference type="ARBA" id="ARBA00023136"/>
    </source>
</evidence>
<dbReference type="Proteomes" id="UP000704176">
    <property type="component" value="Unassembled WGS sequence"/>
</dbReference>
<dbReference type="Pfam" id="PF02653">
    <property type="entry name" value="BPD_transp_2"/>
    <property type="match status" value="1"/>
</dbReference>
<reference evidence="7 8" key="1">
    <citation type="submission" date="2021-09" db="EMBL/GenBank/DDBJ databases">
        <title>The complete genome sequence of a new microorganism.</title>
        <authorList>
            <person name="Zi Z."/>
        </authorList>
    </citation>
    <scope>NUCLEOTIDE SEQUENCE [LARGE SCALE GENOMIC DNA]</scope>
    <source>
        <strain evidence="7 8">WGZ8</strain>
    </source>
</reference>
<feature type="transmembrane region" description="Helical" evidence="6">
    <location>
        <begin position="28"/>
        <end position="47"/>
    </location>
</feature>
<keyword evidence="2" id="KW-1003">Cell membrane</keyword>
<proteinExistence type="predicted"/>
<dbReference type="CDD" id="cd06581">
    <property type="entry name" value="TM_PBP1_LivM_like"/>
    <property type="match status" value="1"/>
</dbReference>
<dbReference type="InterPro" id="IPR001851">
    <property type="entry name" value="ABC_transp_permease"/>
</dbReference>
<evidence type="ECO:0000256" key="6">
    <source>
        <dbReference type="SAM" id="Phobius"/>
    </source>
</evidence>
<comment type="caution">
    <text evidence="7">The sequence shown here is derived from an EMBL/GenBank/DDBJ whole genome shotgun (WGS) entry which is preliminary data.</text>
</comment>
<protein>
    <submittedName>
        <fullName evidence="7">Branched-chain amino acid ABC transporter permease</fullName>
    </submittedName>
</protein>
<dbReference type="EMBL" id="JAIRBM010000018">
    <property type="protein sequence ID" value="MBZ6078474.1"/>
    <property type="molecule type" value="Genomic_DNA"/>
</dbReference>
<comment type="subcellular location">
    <subcellularLocation>
        <location evidence="1">Cell membrane</location>
        <topology evidence="1">Multi-pass membrane protein</topology>
    </subcellularLocation>
</comment>
<evidence type="ECO:0000313" key="8">
    <source>
        <dbReference type="Proteomes" id="UP000704176"/>
    </source>
</evidence>
<dbReference type="InterPro" id="IPR043428">
    <property type="entry name" value="LivM-like"/>
</dbReference>
<organism evidence="7 8">
    <name type="scientific">Microvirga puerhi</name>
    <dbReference type="NCBI Taxonomy" id="2876078"/>
    <lineage>
        <taxon>Bacteria</taxon>
        <taxon>Pseudomonadati</taxon>
        <taxon>Pseudomonadota</taxon>
        <taxon>Alphaproteobacteria</taxon>
        <taxon>Hyphomicrobiales</taxon>
        <taxon>Methylobacteriaceae</taxon>
        <taxon>Microvirga</taxon>
    </lineage>
</organism>
<dbReference type="PANTHER" id="PTHR30482:SF10">
    <property type="entry name" value="HIGH-AFFINITY BRANCHED-CHAIN AMINO ACID TRANSPORT PROTEIN BRAE"/>
    <property type="match status" value="1"/>
</dbReference>
<gene>
    <name evidence="7" type="ORF">K9B37_19640</name>
</gene>
<feature type="transmembrane region" description="Helical" evidence="6">
    <location>
        <begin position="110"/>
        <end position="129"/>
    </location>
</feature>